<evidence type="ECO:0000313" key="4">
    <source>
        <dbReference type="Proteomes" id="UP000198900"/>
    </source>
</evidence>
<proteinExistence type="predicted"/>
<feature type="non-terminal residue" evidence="3">
    <location>
        <position position="218"/>
    </location>
</feature>
<dbReference type="GO" id="GO:0006310">
    <property type="term" value="P:DNA recombination"/>
    <property type="evidence" value="ECO:0007669"/>
    <property type="project" value="UniProtKB-KW"/>
</dbReference>
<gene>
    <name evidence="3" type="ORF">SAMN04487926_1811</name>
</gene>
<sequence>MLDATKARLLLDRIDVTTPIGFRDRVLIALVFFGSRGGARNVGKAHEMLCHQTLEADLQAYFDGTGIGTYTKGPLVRTIARGTRKRSMTPLPKANAYAMMRRLALAAGIGTAIGKQTLRITGITACLKNGDALENAAAMANHASRYTTQLYARRHADISLDEVERIRLQTGVRMGMLIPHLDPVAPNAAQTRRPASGERTGGPETVKGQDLTAFLSER</sequence>
<dbReference type="Proteomes" id="UP000198900">
    <property type="component" value="Unassembled WGS sequence"/>
</dbReference>
<dbReference type="AlphaFoldDB" id="A0A7Z7BMN9"/>
<evidence type="ECO:0000313" key="3">
    <source>
        <dbReference type="EMBL" id="SDJ60869.1"/>
    </source>
</evidence>
<dbReference type="EMBL" id="FNDI01000081">
    <property type="protein sequence ID" value="SDJ60869.1"/>
    <property type="molecule type" value="Genomic_DNA"/>
</dbReference>
<accession>A0A7Z7BMN9</accession>
<protein>
    <submittedName>
        <fullName evidence="3">Uncharacterized protein</fullName>
    </submittedName>
</protein>
<dbReference type="Gene3D" id="1.10.443.10">
    <property type="entry name" value="Intergrase catalytic core"/>
    <property type="match status" value="1"/>
</dbReference>
<dbReference type="InterPro" id="IPR013762">
    <property type="entry name" value="Integrase-like_cat_sf"/>
</dbReference>
<comment type="caution">
    <text evidence="3">The sequence shown here is derived from an EMBL/GenBank/DDBJ whole genome shotgun (WGS) entry which is preliminary data.</text>
</comment>
<dbReference type="InterPro" id="IPR011010">
    <property type="entry name" value="DNA_brk_join_enz"/>
</dbReference>
<feature type="region of interest" description="Disordered" evidence="2">
    <location>
        <begin position="184"/>
        <end position="218"/>
    </location>
</feature>
<reference evidence="3" key="1">
    <citation type="submission" date="2016-10" db="EMBL/GenBank/DDBJ databases">
        <authorList>
            <person name="Varghese N."/>
            <person name="Submissions S."/>
        </authorList>
    </citation>
    <scope>NUCLEOTIDE SEQUENCE [LARGE SCALE GENOMIC DNA]</scope>
    <source>
        <strain evidence="3">YR281</strain>
    </source>
</reference>
<organism evidence="3 4">
    <name type="scientific">Paraburkholderia steynii</name>
    <dbReference type="NCBI Taxonomy" id="1245441"/>
    <lineage>
        <taxon>Bacteria</taxon>
        <taxon>Pseudomonadati</taxon>
        <taxon>Pseudomonadota</taxon>
        <taxon>Betaproteobacteria</taxon>
        <taxon>Burkholderiales</taxon>
        <taxon>Burkholderiaceae</taxon>
        <taxon>Paraburkholderia</taxon>
    </lineage>
</organism>
<evidence type="ECO:0000256" key="2">
    <source>
        <dbReference type="SAM" id="MobiDB-lite"/>
    </source>
</evidence>
<dbReference type="GO" id="GO:0003677">
    <property type="term" value="F:DNA binding"/>
    <property type="evidence" value="ECO:0007669"/>
    <property type="project" value="InterPro"/>
</dbReference>
<dbReference type="SUPFAM" id="SSF56349">
    <property type="entry name" value="DNA breaking-rejoining enzymes"/>
    <property type="match status" value="1"/>
</dbReference>
<keyword evidence="4" id="KW-1185">Reference proteome</keyword>
<evidence type="ECO:0000256" key="1">
    <source>
        <dbReference type="ARBA" id="ARBA00023172"/>
    </source>
</evidence>
<name>A0A7Z7BMN9_9BURK</name>
<dbReference type="GO" id="GO:0015074">
    <property type="term" value="P:DNA integration"/>
    <property type="evidence" value="ECO:0007669"/>
    <property type="project" value="InterPro"/>
</dbReference>
<keyword evidence="1" id="KW-0233">DNA recombination</keyword>